<dbReference type="Pfam" id="PF14474">
    <property type="entry name" value="RTC4"/>
    <property type="match status" value="1"/>
</dbReference>
<feature type="compositionally biased region" description="Basic and acidic residues" evidence="8">
    <location>
        <begin position="54"/>
        <end position="65"/>
    </location>
</feature>
<name>S3C207_OPHP1</name>
<feature type="compositionally biased region" description="Basic and acidic residues" evidence="8">
    <location>
        <begin position="271"/>
        <end position="294"/>
    </location>
</feature>
<dbReference type="eggNOG" id="ENOG502SEU0">
    <property type="taxonomic scope" value="Eukaryota"/>
</dbReference>
<dbReference type="InterPro" id="IPR039024">
    <property type="entry name" value="RTC4"/>
</dbReference>
<dbReference type="SMART" id="SM01312">
    <property type="entry name" value="RTC4"/>
    <property type="match status" value="1"/>
</dbReference>
<dbReference type="InterPro" id="IPR028094">
    <property type="entry name" value="RTC4_C"/>
</dbReference>
<dbReference type="GO" id="GO:0005634">
    <property type="term" value="C:nucleus"/>
    <property type="evidence" value="ECO:0007669"/>
    <property type="project" value="UniProtKB-SubCell"/>
</dbReference>
<dbReference type="STRING" id="1262450.S3C207"/>
<keyword evidence="11" id="KW-1185">Reference proteome</keyword>
<dbReference type="OrthoDB" id="128308at2759"/>
<dbReference type="HOGENOM" id="CLU_383187_0_0_1"/>
<dbReference type="Proteomes" id="UP000016923">
    <property type="component" value="Unassembled WGS sequence"/>
</dbReference>
<proteinExistence type="inferred from homology"/>
<keyword evidence="7" id="KW-0539">Nucleus</keyword>
<feature type="compositionally biased region" description="Polar residues" evidence="8">
    <location>
        <begin position="78"/>
        <end position="89"/>
    </location>
</feature>
<feature type="region of interest" description="Disordered" evidence="8">
    <location>
        <begin position="1"/>
        <end position="335"/>
    </location>
</feature>
<dbReference type="GO" id="GO:0005737">
    <property type="term" value="C:cytoplasm"/>
    <property type="evidence" value="ECO:0007669"/>
    <property type="project" value="UniProtKB-SubCell"/>
</dbReference>
<feature type="region of interest" description="Disordered" evidence="8">
    <location>
        <begin position="564"/>
        <end position="588"/>
    </location>
</feature>
<comment type="function">
    <text evidence="1">May be involved in a process influencing telomere capping.</text>
</comment>
<evidence type="ECO:0000256" key="8">
    <source>
        <dbReference type="SAM" id="MobiDB-lite"/>
    </source>
</evidence>
<evidence type="ECO:0000256" key="3">
    <source>
        <dbReference type="ARBA" id="ARBA00004496"/>
    </source>
</evidence>
<evidence type="ECO:0000256" key="1">
    <source>
        <dbReference type="ARBA" id="ARBA00002738"/>
    </source>
</evidence>
<dbReference type="PANTHER" id="PTHR41391">
    <property type="entry name" value="RESTRICTION OF TELOMERE CAPPING PROTEIN 4"/>
    <property type="match status" value="1"/>
</dbReference>
<protein>
    <recommendedName>
        <fullName evidence="5">Restriction of telomere capping protein 4</fullName>
    </recommendedName>
</protein>
<reference evidence="10 11" key="1">
    <citation type="journal article" date="2013" name="BMC Genomics">
        <title>The genome and transcriptome of the pine saprophyte Ophiostoma piceae, and a comparison with the bark beetle-associated pine pathogen Grosmannia clavigera.</title>
        <authorList>
            <person name="Haridas S."/>
            <person name="Wang Y."/>
            <person name="Lim L."/>
            <person name="Massoumi Alamouti S."/>
            <person name="Jackman S."/>
            <person name="Docking R."/>
            <person name="Robertson G."/>
            <person name="Birol I."/>
            <person name="Bohlmann J."/>
            <person name="Breuil C."/>
        </authorList>
    </citation>
    <scope>NUCLEOTIDE SEQUENCE [LARGE SCALE GENOMIC DNA]</scope>
    <source>
        <strain evidence="10 11">UAMH 11346</strain>
    </source>
</reference>
<dbReference type="VEuPathDB" id="FungiDB:F503_03199"/>
<feature type="compositionally biased region" description="Basic and acidic residues" evidence="8">
    <location>
        <begin position="24"/>
        <end position="40"/>
    </location>
</feature>
<keyword evidence="6" id="KW-0963">Cytoplasm</keyword>
<dbReference type="OMA" id="VMCDYLV"/>
<evidence type="ECO:0000256" key="6">
    <source>
        <dbReference type="ARBA" id="ARBA00022490"/>
    </source>
</evidence>
<dbReference type="AlphaFoldDB" id="S3C207"/>
<evidence type="ECO:0000313" key="11">
    <source>
        <dbReference type="Proteomes" id="UP000016923"/>
    </source>
</evidence>
<gene>
    <name evidence="10" type="ORF">F503_03199</name>
</gene>
<sequence>MHNRPKFRSQPLGIAAPSSLLVRRVNESRAKAQKAKERPVDAPPESSEDDDDDSYGKAKDTKAEDISDVSDDEPRGTIKSSSFGKTTSRPVAAPAPAGSRTTTPSSRRPGLLLSQRHSGRSENNDDDSAASNVSNGSTRGTKRPRGADSLQISSKESRDSAKGAKTGTANTKKEVDLSAKNIEFGGRTKPRQGYGTARKPSSQPAFKPPPAALTDDSPPRRASKRADSKPATFKRSKYDDDDSEEDKKSVKKGTKPTKPAFKQPKYNMSSDEEKEKKKAGDKTAKDKTAKDKTKSTSLKNKSSGIFGRRKADDDDDDKNKDETPPRAVFRMPEYDSLELGPDIDVAAFDDDDLDSSAHDQVDDTPQQPVCPLCKKTVDDDTISALLPGHYLLKRPGVVRLNQLKFDEKVMFCAGHKQRASRHAWAARGYPAIDWDALPARLEPHYAHVKKVLLGGASTYRDSYEGSRKALDEVALVPGYYGRRGQQVLSAAIIQRLSDVLRQQAVEDPVVAARGMVQYVQAVLVPELAVQLIREDMGGLIKVTAAEGRRVLGESAAIGEAVMEEERDVVAEESEEEYGESEYESDATV</sequence>
<organism evidence="10 11">
    <name type="scientific">Ophiostoma piceae (strain UAMH 11346)</name>
    <name type="common">Sap stain fungus</name>
    <dbReference type="NCBI Taxonomy" id="1262450"/>
    <lineage>
        <taxon>Eukaryota</taxon>
        <taxon>Fungi</taxon>
        <taxon>Dikarya</taxon>
        <taxon>Ascomycota</taxon>
        <taxon>Pezizomycotina</taxon>
        <taxon>Sordariomycetes</taxon>
        <taxon>Sordariomycetidae</taxon>
        <taxon>Ophiostomatales</taxon>
        <taxon>Ophiostomataceae</taxon>
        <taxon>Ophiostoma</taxon>
    </lineage>
</organism>
<evidence type="ECO:0000256" key="7">
    <source>
        <dbReference type="ARBA" id="ARBA00023242"/>
    </source>
</evidence>
<comment type="similarity">
    <text evidence="4">Belongs to the RTC4 family.</text>
</comment>
<evidence type="ECO:0000313" key="10">
    <source>
        <dbReference type="EMBL" id="EPE06772.1"/>
    </source>
</evidence>
<evidence type="ECO:0000259" key="9">
    <source>
        <dbReference type="SMART" id="SM01312"/>
    </source>
</evidence>
<comment type="subcellular location">
    <subcellularLocation>
        <location evidence="3">Cytoplasm</location>
    </subcellularLocation>
    <subcellularLocation>
        <location evidence="2">Nucleus</location>
    </subcellularLocation>
</comment>
<dbReference type="EMBL" id="KE148152">
    <property type="protein sequence ID" value="EPE06772.1"/>
    <property type="molecule type" value="Genomic_DNA"/>
</dbReference>
<feature type="domain" description="Restriction of telomere capping protein 4 C-terminal" evidence="9">
    <location>
        <begin position="451"/>
        <end position="564"/>
    </location>
</feature>
<feature type="compositionally biased region" description="Polar residues" evidence="8">
    <location>
        <begin position="129"/>
        <end position="139"/>
    </location>
</feature>
<evidence type="ECO:0000256" key="5">
    <source>
        <dbReference type="ARBA" id="ARBA00015162"/>
    </source>
</evidence>
<accession>S3C207</accession>
<dbReference type="PANTHER" id="PTHR41391:SF1">
    <property type="entry name" value="RESTRICTION OF TELOMERE CAPPING PROTEIN 4"/>
    <property type="match status" value="1"/>
</dbReference>
<feature type="compositionally biased region" description="Basic and acidic residues" evidence="8">
    <location>
        <begin position="309"/>
        <end position="324"/>
    </location>
</feature>
<evidence type="ECO:0000256" key="2">
    <source>
        <dbReference type="ARBA" id="ARBA00004123"/>
    </source>
</evidence>
<evidence type="ECO:0000256" key="4">
    <source>
        <dbReference type="ARBA" id="ARBA00009461"/>
    </source>
</evidence>